<keyword evidence="2" id="KW-1185">Reference proteome</keyword>
<evidence type="ECO:0000313" key="1">
    <source>
        <dbReference type="EMBL" id="ORC57716.1"/>
    </source>
</evidence>
<dbReference type="STRING" id="1958950.BZK31_18740"/>
<reference evidence="2" key="1">
    <citation type="submission" date="2017-02" db="EMBL/GenBank/DDBJ databases">
        <title>Pseudomonas floridae sp. nov., a novel pathogenic bacterial species isolated from tomato.</title>
        <authorList>
            <person name="Timilsina S."/>
            <person name="Vallad G.E."/>
            <person name="Jones J.B."/>
        </authorList>
    </citation>
    <scope>NUCLEOTIDE SEQUENCE [LARGE SCALE GENOMIC DNA]</scope>
    <source>
        <strain evidence="2">GEV388</strain>
    </source>
</reference>
<gene>
    <name evidence="1" type="ORF">BZK31_18740</name>
</gene>
<dbReference type="EMBL" id="MUIO01000075">
    <property type="protein sequence ID" value="ORC57716.1"/>
    <property type="molecule type" value="Genomic_DNA"/>
</dbReference>
<dbReference type="OrthoDB" id="6981362at2"/>
<comment type="caution">
    <text evidence="1">The sequence shown here is derived from an EMBL/GenBank/DDBJ whole genome shotgun (WGS) entry which is preliminary data.</text>
</comment>
<name>A0A1X0N2K2_9PSED</name>
<evidence type="ECO:0000313" key="2">
    <source>
        <dbReference type="Proteomes" id="UP000192815"/>
    </source>
</evidence>
<organism evidence="1 2">
    <name type="scientific">Pseudomonas floridensis</name>
    <dbReference type="NCBI Taxonomy" id="1958950"/>
    <lineage>
        <taxon>Bacteria</taxon>
        <taxon>Pseudomonadati</taxon>
        <taxon>Pseudomonadota</taxon>
        <taxon>Gammaproteobacteria</taxon>
        <taxon>Pseudomonadales</taxon>
        <taxon>Pseudomonadaceae</taxon>
        <taxon>Pseudomonas</taxon>
    </lineage>
</organism>
<dbReference type="Proteomes" id="UP000192815">
    <property type="component" value="Unassembled WGS sequence"/>
</dbReference>
<sequence length="60" mass="6582">MQTTRQLTRCPVYLHPAACDRHLIQMIQRQTGQFLVVANNRPKASPVIDSHSAPLGGDAA</sequence>
<proteinExistence type="predicted"/>
<protein>
    <submittedName>
        <fullName evidence="1">Uncharacterized protein</fullName>
    </submittedName>
</protein>
<dbReference type="RefSeq" id="WP_083184422.1">
    <property type="nucleotide sequence ID" value="NZ_CBCRZR010000024.1"/>
</dbReference>
<accession>A0A1X0N2K2</accession>
<dbReference type="AlphaFoldDB" id="A0A1X0N2K2"/>